<evidence type="ECO:0000313" key="6">
    <source>
        <dbReference type="EMBL" id="AGG65498.1"/>
    </source>
</evidence>
<dbReference type="InterPro" id="IPR016160">
    <property type="entry name" value="Ald_DH_CS_CYS"/>
</dbReference>
<dbReference type="FunFam" id="3.40.605.10:FF:000003">
    <property type="entry name" value="Methylmalonate-semialdehyde dehydrogenase [acylating]"/>
    <property type="match status" value="1"/>
</dbReference>
<dbReference type="PANTHER" id="PTHR43866:SF4">
    <property type="entry name" value="MALONATE-SEMIALDEHYDE DEHYDROGENASE"/>
    <property type="match status" value="1"/>
</dbReference>
<dbReference type="AlphaFoldDB" id="M1UWT0"/>
<sequence>MSQTLSATLSTTSESPATANATAQPPIIGHIINGQPHTESEHFSKVFNPATGQVTGHLALATTETVAAAIAAAQAAAPSWRATGLAKRAAVMFKLHEIITSRRDELALIISKEQGKVLSDAQGEITRGLENVEFCAGLVHHMKGEYLEQAAQGLDVHQIRQPLGVVACITPFNFPAMVPLWMITTAIAAGNTVILKPSEKDPSAVNWIVEAFHEAGLPAGVLNLVHGDKTAVQTLIDDPRVQAISFVGSTPIARAIYTQATAQGKRVQALGGAKNHMVVMPDADLDAAADAAISAGFGAAGERCMAISVVVPVGDIADELIAKISERMAKLTIGAGTDPTSEMGPVITAEAKTRIEGLIDGATADGATVVVDGRVLELPAAGFFVGPTLIDNVVPGMAVYDEEIFGPVLSVARVSSFDEAVALINNCQFANGTAVFTRDGRTAREFEYAIEVGMVGINVAIPVPIGAFSFGGWKDSLFGDTHIYGPESFNFYTRRKVVTSRWPQPEESQINLGFPTN</sequence>
<dbReference type="GO" id="GO:0006210">
    <property type="term" value="P:thymine catabolic process"/>
    <property type="evidence" value="ECO:0007669"/>
    <property type="project" value="TreeGrafter"/>
</dbReference>
<evidence type="ECO:0000256" key="2">
    <source>
        <dbReference type="ARBA" id="ARBA00023002"/>
    </source>
</evidence>
<dbReference type="Gene3D" id="3.40.605.10">
    <property type="entry name" value="Aldehyde Dehydrogenase, Chain A, domain 1"/>
    <property type="match status" value="1"/>
</dbReference>
<dbReference type="InterPro" id="IPR010061">
    <property type="entry name" value="MeMal-semiAld_DH"/>
</dbReference>
<dbReference type="EC" id="1.2.1.27" evidence="1"/>
<keyword evidence="7" id="KW-1185">Reference proteome</keyword>
<dbReference type="PATRIC" id="fig|1121353.3.peg.42"/>
<dbReference type="GO" id="GO:0004491">
    <property type="term" value="F:methylmalonate-semialdehyde dehydrogenase (acylating, NAD) activity"/>
    <property type="evidence" value="ECO:0007669"/>
    <property type="project" value="UniProtKB-EC"/>
</dbReference>
<keyword evidence="3" id="KW-0520">NAD</keyword>
<evidence type="ECO:0000313" key="7">
    <source>
        <dbReference type="Proteomes" id="UP000011760"/>
    </source>
</evidence>
<name>M1UWT0_9CORY</name>
<dbReference type="OrthoDB" id="6882680at2"/>
<feature type="domain" description="Aldehyde dehydrogenase" evidence="5">
    <location>
        <begin position="40"/>
        <end position="498"/>
    </location>
</feature>
<dbReference type="SUPFAM" id="SSF53720">
    <property type="entry name" value="ALDH-like"/>
    <property type="match status" value="1"/>
</dbReference>
<protein>
    <recommendedName>
        <fullName evidence="1">methylmalonate-semialdehyde dehydrogenase (CoA acylating)</fullName>
        <ecNumber evidence="1">1.2.1.27</ecNumber>
    </recommendedName>
</protein>
<dbReference type="Pfam" id="PF00171">
    <property type="entry name" value="Aldedh"/>
    <property type="match status" value="1"/>
</dbReference>
<keyword evidence="2" id="KW-0560">Oxidoreductase</keyword>
<dbReference type="PROSITE" id="PS00070">
    <property type="entry name" value="ALDEHYDE_DEHYDR_CYS"/>
    <property type="match status" value="1"/>
</dbReference>
<dbReference type="eggNOG" id="COG1012">
    <property type="taxonomic scope" value="Bacteria"/>
</dbReference>
<dbReference type="NCBIfam" id="TIGR01722">
    <property type="entry name" value="MMSDH"/>
    <property type="match status" value="1"/>
</dbReference>
<dbReference type="KEGG" id="ccn:H924_00180"/>
<dbReference type="Gene3D" id="3.40.309.10">
    <property type="entry name" value="Aldehyde Dehydrogenase, Chain A, domain 2"/>
    <property type="match status" value="1"/>
</dbReference>
<dbReference type="STRING" id="1121353.H924_00180"/>
<reference evidence="6 7" key="1">
    <citation type="submission" date="2013-02" db="EMBL/GenBank/DDBJ databases">
        <title>The complete genome sequence of Corynebacterium callunae DSM 20147.</title>
        <authorList>
            <person name="Ruckert C."/>
            <person name="Albersmeier A."/>
            <person name="Kalinowski J."/>
        </authorList>
    </citation>
    <scope>NUCLEOTIDE SEQUENCE [LARGE SCALE GENOMIC DNA]</scope>
    <source>
        <strain evidence="6 7">DSM 20147</strain>
    </source>
</reference>
<dbReference type="Proteomes" id="UP000011760">
    <property type="component" value="Chromosome"/>
</dbReference>
<dbReference type="InterPro" id="IPR016163">
    <property type="entry name" value="Ald_DH_C"/>
</dbReference>
<dbReference type="EMBL" id="CP004354">
    <property type="protein sequence ID" value="AGG65498.1"/>
    <property type="molecule type" value="Genomic_DNA"/>
</dbReference>
<dbReference type="InterPro" id="IPR016161">
    <property type="entry name" value="Ald_DH/histidinol_DH"/>
</dbReference>
<organism evidence="6 7">
    <name type="scientific">Corynebacterium callunae DSM 20147</name>
    <dbReference type="NCBI Taxonomy" id="1121353"/>
    <lineage>
        <taxon>Bacteria</taxon>
        <taxon>Bacillati</taxon>
        <taxon>Actinomycetota</taxon>
        <taxon>Actinomycetes</taxon>
        <taxon>Mycobacteriales</taxon>
        <taxon>Corynebacteriaceae</taxon>
        <taxon>Corynebacterium</taxon>
    </lineage>
</organism>
<accession>M1UWT0</accession>
<feature type="region of interest" description="Disordered" evidence="4">
    <location>
        <begin position="1"/>
        <end position="25"/>
    </location>
</feature>
<gene>
    <name evidence="6" type="ORF">H924_00180</name>
</gene>
<evidence type="ECO:0000256" key="3">
    <source>
        <dbReference type="ARBA" id="ARBA00023027"/>
    </source>
</evidence>
<dbReference type="InterPro" id="IPR015590">
    <property type="entry name" value="Aldehyde_DH_dom"/>
</dbReference>
<feature type="compositionally biased region" description="Low complexity" evidence="4">
    <location>
        <begin position="1"/>
        <end position="19"/>
    </location>
</feature>
<evidence type="ECO:0000256" key="1">
    <source>
        <dbReference type="ARBA" id="ARBA00013048"/>
    </source>
</evidence>
<proteinExistence type="predicted"/>
<dbReference type="HOGENOM" id="CLU_005391_1_10_11"/>
<dbReference type="GO" id="GO:0006574">
    <property type="term" value="P:L-valine catabolic process"/>
    <property type="evidence" value="ECO:0007669"/>
    <property type="project" value="TreeGrafter"/>
</dbReference>
<dbReference type="CDD" id="cd07085">
    <property type="entry name" value="ALDH_F6_MMSDH"/>
    <property type="match status" value="1"/>
</dbReference>
<dbReference type="InterPro" id="IPR016162">
    <property type="entry name" value="Ald_DH_N"/>
</dbReference>
<dbReference type="PANTHER" id="PTHR43866">
    <property type="entry name" value="MALONATE-SEMIALDEHYDE DEHYDROGENASE"/>
    <property type="match status" value="1"/>
</dbReference>
<evidence type="ECO:0000256" key="4">
    <source>
        <dbReference type="SAM" id="MobiDB-lite"/>
    </source>
</evidence>
<dbReference type="RefSeq" id="WP_015649955.1">
    <property type="nucleotide sequence ID" value="NC_020506.1"/>
</dbReference>
<evidence type="ECO:0000259" key="5">
    <source>
        <dbReference type="Pfam" id="PF00171"/>
    </source>
</evidence>
<dbReference type="FunFam" id="3.40.309.10:FF:000002">
    <property type="entry name" value="Methylmalonate-semialdehyde dehydrogenase (Acylating)"/>
    <property type="match status" value="1"/>
</dbReference>